<name>A0A0L7MAE4_PLAF4</name>
<organism evidence="2 3">
    <name type="scientific">Plasmodium falciparum (isolate Dd2)</name>
    <dbReference type="NCBI Taxonomy" id="57267"/>
    <lineage>
        <taxon>Eukaryota</taxon>
        <taxon>Sar</taxon>
        <taxon>Alveolata</taxon>
        <taxon>Apicomplexa</taxon>
        <taxon>Aconoidasida</taxon>
        <taxon>Haemosporida</taxon>
        <taxon>Plasmodiidae</taxon>
        <taxon>Plasmodium</taxon>
        <taxon>Plasmodium (Laverania)</taxon>
    </lineage>
</organism>
<gene>
    <name evidence="2" type="ORF">PFDG_05371</name>
</gene>
<dbReference type="EMBL" id="GG703413">
    <property type="protein sequence ID" value="KOB89817.1"/>
    <property type="molecule type" value="Genomic_DNA"/>
</dbReference>
<dbReference type="Proteomes" id="UP000054282">
    <property type="component" value="Unassembled WGS sequence"/>
</dbReference>
<reference evidence="3" key="2">
    <citation type="submission" date="2006-09" db="EMBL/GenBank/DDBJ databases">
        <title>The genome sequence of Plasmodium falciparum Dd2.</title>
        <authorList>
            <consortium name="The Broad Institute Genome Sequencing Platform"/>
            <person name="Birren B."/>
            <person name="Lander E."/>
            <person name="Galagan J."/>
            <person name="Nusbaum C."/>
            <person name="Devon K."/>
            <person name="Henn M."/>
            <person name="Jaffe D."/>
            <person name="Butler J."/>
            <person name="Alvarez P."/>
            <person name="Gnerre S."/>
            <person name="Grabherr M."/>
            <person name="Kleber M."/>
            <person name="Mauceli E."/>
            <person name="Brockman W."/>
            <person name="MacCallum I.A."/>
            <person name="Rounsley S."/>
            <person name="Young S."/>
            <person name="LaButti K."/>
            <person name="Pushparaj V."/>
            <person name="DeCaprio D."/>
            <person name="Crawford M."/>
            <person name="Koehrsen M."/>
            <person name="Engels R."/>
            <person name="Montgomery P."/>
            <person name="Pearson M."/>
            <person name="Howarth C."/>
            <person name="Larson L."/>
            <person name="Luoma S."/>
            <person name="White J."/>
            <person name="Kodira C."/>
            <person name="Zeng Q."/>
            <person name="O'Leary S."/>
            <person name="Yandava C."/>
            <person name="Alvarado L."/>
            <person name="Wirth D."/>
            <person name="Volkman S."/>
            <person name="Hartl D."/>
        </authorList>
    </citation>
    <scope>NUCLEOTIDE SEQUENCE [LARGE SCALE GENOMIC DNA]</scope>
</reference>
<reference evidence="3" key="1">
    <citation type="submission" date="2006-09" db="EMBL/GenBank/DDBJ databases">
        <title>Annotation of Plasmodium falciparum Dd2.</title>
        <authorList>
            <consortium name="The Broad Institute Genome Sequencing Platform"/>
            <person name="Volkman S.K."/>
            <person name="Neafsey D.E."/>
            <person name="Dash A.P."/>
            <person name="Chitnis C.E."/>
            <person name="Hartl D.L."/>
            <person name="Young S.K."/>
            <person name="Zeng Q."/>
            <person name="Koehrsen M."/>
            <person name="Alvarado L."/>
            <person name="Berlin A."/>
            <person name="Borenstein D."/>
            <person name="Chapman S.B."/>
            <person name="Chen Z."/>
            <person name="Engels R."/>
            <person name="Freedman E."/>
            <person name="Gellesch M."/>
            <person name="Goldberg J."/>
            <person name="Griggs A."/>
            <person name="Gujja S."/>
            <person name="Heilman E.R."/>
            <person name="Heiman D.I."/>
            <person name="Howarth C."/>
            <person name="Jen D."/>
            <person name="Larson L."/>
            <person name="Mehta T."/>
            <person name="Neiman D."/>
            <person name="Park D."/>
            <person name="Pearson M."/>
            <person name="Roberts A."/>
            <person name="Saif S."/>
            <person name="Shea T."/>
            <person name="Shenoy N."/>
            <person name="Sisk P."/>
            <person name="Stolte C."/>
            <person name="Sykes S."/>
            <person name="Walk T."/>
            <person name="White J."/>
            <person name="Yandava C."/>
            <person name="Haas B."/>
            <person name="Henn M.R."/>
            <person name="Nusbaum C."/>
            <person name="Birren B."/>
        </authorList>
    </citation>
    <scope>NUCLEOTIDE SEQUENCE [LARGE SCALE GENOMIC DNA]</scope>
</reference>
<accession>A0A0L7MAE4</accession>
<dbReference type="KEGG" id="pfd:PFDG_05371"/>
<dbReference type="AlphaFoldDB" id="A0A0L7MAE4"/>
<proteinExistence type="predicted"/>
<feature type="region of interest" description="Disordered" evidence="1">
    <location>
        <begin position="45"/>
        <end position="70"/>
    </location>
</feature>
<evidence type="ECO:0000313" key="2">
    <source>
        <dbReference type="EMBL" id="KOB89817.1"/>
    </source>
</evidence>
<sequence length="70" mass="7819">MRRNQLPNTKSYQKNDRSFTLAARNAQKGSVDDLEAWKLNEGSLGLETQGAPSRNDNIANDGPNMTERII</sequence>
<evidence type="ECO:0000256" key="1">
    <source>
        <dbReference type="SAM" id="MobiDB-lite"/>
    </source>
</evidence>
<evidence type="ECO:0000313" key="3">
    <source>
        <dbReference type="Proteomes" id="UP000054282"/>
    </source>
</evidence>
<protein>
    <submittedName>
        <fullName evidence="2">Uncharacterized protein</fullName>
    </submittedName>
</protein>